<evidence type="ECO:0000256" key="5">
    <source>
        <dbReference type="SAM" id="Phobius"/>
    </source>
</evidence>
<accession>A0A8R1TW03</accession>
<keyword evidence="2 5" id="KW-0812">Transmembrane</keyword>
<dbReference type="Pfam" id="PF07690">
    <property type="entry name" value="MFS_1"/>
    <property type="match status" value="1"/>
</dbReference>
<dbReference type="PROSITE" id="PS50850">
    <property type="entry name" value="MFS"/>
    <property type="match status" value="1"/>
</dbReference>
<dbReference type="GO" id="GO:0022857">
    <property type="term" value="F:transmembrane transporter activity"/>
    <property type="evidence" value="ECO:0007669"/>
    <property type="project" value="InterPro"/>
</dbReference>
<dbReference type="PANTHER" id="PTHR24064">
    <property type="entry name" value="SOLUTE CARRIER FAMILY 22 MEMBER"/>
    <property type="match status" value="1"/>
</dbReference>
<evidence type="ECO:0000313" key="8">
    <source>
        <dbReference type="Proteomes" id="UP000024404"/>
    </source>
</evidence>
<protein>
    <submittedName>
        <fullName evidence="7">MFS domain-containing protein</fullName>
    </submittedName>
</protein>
<dbReference type="InterPro" id="IPR020846">
    <property type="entry name" value="MFS_dom"/>
</dbReference>
<evidence type="ECO:0000256" key="2">
    <source>
        <dbReference type="ARBA" id="ARBA00022692"/>
    </source>
</evidence>
<keyword evidence="3 5" id="KW-1133">Transmembrane helix</keyword>
<sequence>MINPMEPCMIKDLNTGNELRCALLSSERSMYKLSCANPFIQEAGFSIFSAEALFVVPIASHLSDRYGRRRILLISMYLSIIFHFVTTFSPNYAIFVLLRFLVGVVADIIYFS</sequence>
<dbReference type="EMBL" id="CMVM020000177">
    <property type="status" value="NOT_ANNOTATED_CDS"/>
    <property type="molecule type" value="Genomic_DNA"/>
</dbReference>
<evidence type="ECO:0000256" key="4">
    <source>
        <dbReference type="ARBA" id="ARBA00023136"/>
    </source>
</evidence>
<comment type="subcellular location">
    <subcellularLocation>
        <location evidence="1">Membrane</location>
        <topology evidence="1">Multi-pass membrane protein</topology>
    </subcellularLocation>
</comment>
<dbReference type="SUPFAM" id="SSF103473">
    <property type="entry name" value="MFS general substrate transporter"/>
    <property type="match status" value="1"/>
</dbReference>
<proteinExistence type="predicted"/>
<keyword evidence="4 5" id="KW-0472">Membrane</keyword>
<evidence type="ECO:0000256" key="1">
    <source>
        <dbReference type="ARBA" id="ARBA00004141"/>
    </source>
</evidence>
<name>A0A8R1TW03_ONCVO</name>
<evidence type="ECO:0000313" key="7">
    <source>
        <dbReference type="EnsemblMetazoa" id="OVOC6588.1"/>
    </source>
</evidence>
<dbReference type="Proteomes" id="UP000024404">
    <property type="component" value="Unassembled WGS sequence"/>
</dbReference>
<evidence type="ECO:0000259" key="6">
    <source>
        <dbReference type="PROSITE" id="PS50850"/>
    </source>
</evidence>
<keyword evidence="8" id="KW-1185">Reference proteome</keyword>
<reference evidence="8" key="1">
    <citation type="submission" date="2013-10" db="EMBL/GenBank/DDBJ databases">
        <title>Genome sequencing of Onchocerca volvulus.</title>
        <authorList>
            <person name="Cotton J."/>
            <person name="Tsai J."/>
            <person name="Stanley E."/>
            <person name="Tracey A."/>
            <person name="Holroyd N."/>
            <person name="Lustigman S."/>
            <person name="Berriman M."/>
        </authorList>
    </citation>
    <scope>NUCLEOTIDE SEQUENCE</scope>
</reference>
<evidence type="ECO:0000256" key="3">
    <source>
        <dbReference type="ARBA" id="ARBA00022989"/>
    </source>
</evidence>
<feature type="domain" description="Major facilitator superfamily (MFS) profile" evidence="6">
    <location>
        <begin position="1"/>
        <end position="112"/>
    </location>
</feature>
<reference evidence="7" key="2">
    <citation type="submission" date="2022-06" db="UniProtKB">
        <authorList>
            <consortium name="EnsemblMetazoa"/>
        </authorList>
    </citation>
    <scope>IDENTIFICATION</scope>
</reference>
<dbReference type="Gene3D" id="1.20.1250.20">
    <property type="entry name" value="MFS general substrate transporter like domains"/>
    <property type="match status" value="1"/>
</dbReference>
<dbReference type="GO" id="GO:0016020">
    <property type="term" value="C:membrane"/>
    <property type="evidence" value="ECO:0007669"/>
    <property type="project" value="UniProtKB-SubCell"/>
</dbReference>
<dbReference type="InterPro" id="IPR036259">
    <property type="entry name" value="MFS_trans_sf"/>
</dbReference>
<feature type="transmembrane region" description="Helical" evidence="5">
    <location>
        <begin position="71"/>
        <end position="86"/>
    </location>
</feature>
<feature type="transmembrane region" description="Helical" evidence="5">
    <location>
        <begin position="92"/>
        <end position="111"/>
    </location>
</feature>
<dbReference type="InterPro" id="IPR011701">
    <property type="entry name" value="MFS"/>
</dbReference>
<organism evidence="7 8">
    <name type="scientific">Onchocerca volvulus</name>
    <dbReference type="NCBI Taxonomy" id="6282"/>
    <lineage>
        <taxon>Eukaryota</taxon>
        <taxon>Metazoa</taxon>
        <taxon>Ecdysozoa</taxon>
        <taxon>Nematoda</taxon>
        <taxon>Chromadorea</taxon>
        <taxon>Rhabditida</taxon>
        <taxon>Spirurina</taxon>
        <taxon>Spiruromorpha</taxon>
        <taxon>Filarioidea</taxon>
        <taxon>Onchocercidae</taxon>
        <taxon>Onchocerca</taxon>
    </lineage>
</organism>
<dbReference type="AlphaFoldDB" id="A0A8R1TW03"/>
<dbReference type="EnsemblMetazoa" id="OVOC6588.1">
    <property type="protein sequence ID" value="OVOC6588.1"/>
    <property type="gene ID" value="WBGene00243397"/>
</dbReference>